<feature type="signal peptide" evidence="1">
    <location>
        <begin position="1"/>
        <end position="19"/>
    </location>
</feature>
<dbReference type="AlphaFoldDB" id="A0A518AWF5"/>
<evidence type="ECO:0000256" key="1">
    <source>
        <dbReference type="SAM" id="SignalP"/>
    </source>
</evidence>
<gene>
    <name evidence="2" type="ORF">Pan181_53080</name>
</gene>
<protein>
    <recommendedName>
        <fullName evidence="4">Stigma-specific protein, Stig1</fullName>
    </recommendedName>
</protein>
<accession>A0A518AWF5</accession>
<name>A0A518AWF5_9BACT</name>
<dbReference type="PROSITE" id="PS51257">
    <property type="entry name" value="PROKAR_LIPOPROTEIN"/>
    <property type="match status" value="1"/>
</dbReference>
<dbReference type="KEGG" id="amuc:Pan181_53080"/>
<dbReference type="Proteomes" id="UP000315750">
    <property type="component" value="Chromosome"/>
</dbReference>
<dbReference type="OrthoDB" id="291485at2"/>
<organism evidence="2 3">
    <name type="scientific">Aeoliella mucimassa</name>
    <dbReference type="NCBI Taxonomy" id="2527972"/>
    <lineage>
        <taxon>Bacteria</taxon>
        <taxon>Pseudomonadati</taxon>
        <taxon>Planctomycetota</taxon>
        <taxon>Planctomycetia</taxon>
        <taxon>Pirellulales</taxon>
        <taxon>Lacipirellulaceae</taxon>
        <taxon>Aeoliella</taxon>
    </lineage>
</organism>
<evidence type="ECO:0000313" key="3">
    <source>
        <dbReference type="Proteomes" id="UP000315750"/>
    </source>
</evidence>
<proteinExistence type="predicted"/>
<keyword evidence="1" id="KW-0732">Signal</keyword>
<dbReference type="EMBL" id="CP036278">
    <property type="protein sequence ID" value="QDU59067.1"/>
    <property type="molecule type" value="Genomic_DNA"/>
</dbReference>
<evidence type="ECO:0000313" key="2">
    <source>
        <dbReference type="EMBL" id="QDU59067.1"/>
    </source>
</evidence>
<reference evidence="2 3" key="1">
    <citation type="submission" date="2019-02" db="EMBL/GenBank/DDBJ databases">
        <title>Deep-cultivation of Planctomycetes and their phenomic and genomic characterization uncovers novel biology.</title>
        <authorList>
            <person name="Wiegand S."/>
            <person name="Jogler M."/>
            <person name="Boedeker C."/>
            <person name="Pinto D."/>
            <person name="Vollmers J."/>
            <person name="Rivas-Marin E."/>
            <person name="Kohn T."/>
            <person name="Peeters S.H."/>
            <person name="Heuer A."/>
            <person name="Rast P."/>
            <person name="Oberbeckmann S."/>
            <person name="Bunk B."/>
            <person name="Jeske O."/>
            <person name="Meyerdierks A."/>
            <person name="Storesund J.E."/>
            <person name="Kallscheuer N."/>
            <person name="Luecker S."/>
            <person name="Lage O.M."/>
            <person name="Pohl T."/>
            <person name="Merkel B.J."/>
            <person name="Hornburger P."/>
            <person name="Mueller R.-W."/>
            <person name="Bruemmer F."/>
            <person name="Labrenz M."/>
            <person name="Spormann A.M."/>
            <person name="Op den Camp H."/>
            <person name="Overmann J."/>
            <person name="Amann R."/>
            <person name="Jetten M.S.M."/>
            <person name="Mascher T."/>
            <person name="Medema M.H."/>
            <person name="Devos D.P."/>
            <person name="Kaster A.-K."/>
            <person name="Ovreas L."/>
            <person name="Rohde M."/>
            <person name="Galperin M.Y."/>
            <person name="Jogler C."/>
        </authorList>
    </citation>
    <scope>NUCLEOTIDE SEQUENCE [LARGE SCALE GENOMIC DNA]</scope>
    <source>
        <strain evidence="2 3">Pan181</strain>
    </source>
</reference>
<sequence precursor="true">MTRIFAAVLLCAVSSIGCSSINGLHSQGGMPSHMAVSNSAPRPAIQRAGYDQPAIGLNDIDVPYGQGCGAGMCGSCAGVVDGCVSTVLDCNGGCCGTCQDACNGGGCLANCRDRARELMSRCSCGGQGQCVCCQQLRTMVGGPIAGRTDAIYNFNPGPSSAQVAYPYYTTRGPRDFFLNKPPTIGPY</sequence>
<keyword evidence="3" id="KW-1185">Reference proteome</keyword>
<dbReference type="RefSeq" id="WP_145251720.1">
    <property type="nucleotide sequence ID" value="NZ_CP036278.1"/>
</dbReference>
<feature type="chain" id="PRO_5021860192" description="Stigma-specific protein, Stig1" evidence="1">
    <location>
        <begin position="20"/>
        <end position="187"/>
    </location>
</feature>
<evidence type="ECO:0008006" key="4">
    <source>
        <dbReference type="Google" id="ProtNLM"/>
    </source>
</evidence>